<dbReference type="RefSeq" id="WP_093880812.1">
    <property type="nucleotide sequence ID" value="NZ_FOCD01000002.1"/>
</dbReference>
<reference evidence="2 3" key="1">
    <citation type="submission" date="2016-10" db="EMBL/GenBank/DDBJ databases">
        <authorList>
            <person name="Varghese N."/>
            <person name="Submissions S."/>
        </authorList>
    </citation>
    <scope>NUCLEOTIDE SEQUENCE [LARGE SCALE GENOMIC DNA]</scope>
    <source>
        <strain evidence="2 3">DSM 21619</strain>
    </source>
</reference>
<feature type="domain" description="Beta-lactamase-related" evidence="1">
    <location>
        <begin position="9"/>
        <end position="328"/>
    </location>
</feature>
<dbReference type="Proteomes" id="UP000199735">
    <property type="component" value="Unassembled WGS sequence"/>
</dbReference>
<dbReference type="PANTHER" id="PTHR46825:SF9">
    <property type="entry name" value="BETA-LACTAMASE-RELATED DOMAIN-CONTAINING PROTEIN"/>
    <property type="match status" value="1"/>
</dbReference>
<accession>A0AAX2EGU7</accession>
<dbReference type="AlphaFoldDB" id="A0AAX2EGU7"/>
<sequence length="524" mass="59693">MLAINDMEQQLTEAVQDNDVPGFTLSIFNESEVLYEKSFGLTNWEENNQHITENTIFRIGSVSKSLTATLIMKLVEEGLLELDVPITNYIEKFTLQNELYAKIITLRMLLSHTSGLPNGGDIEGPRDQSGWETYIDEVVSNLELENPPGALYHYSNHGFNIAGYVAQSVCQKPFAELMKEYVFQPLGMKRTMYDPLEAMTYPLALAHEKTEHGEWKVQHKFAENVTNYPSFFAMSTLHDMSRFAMMHLNKGVFEGRTFLKPETIEEMHKKHYDNYTLNDFGSCLGVFTERTRGLNMLWHSGEISTYKCIYYLIPEKKLGFITMATQDVGWEIIDQLIETFIGPAEELEMEPVQVDTEILKSFEGNYLGVTKGYASVTREADSLVMEWNGEKLLLEAVRNDLFVGKYNKENISVGFRVLDSVDRYAIINGSPCKNTDIERRIAPVADAWKAYEGTHADGVFQFGFTTKGDTPYFVDEGQLYPCFSITKSLFYAGEYGVLEFSKDSGEGKVLKVQGAWRFEYVDQV</sequence>
<evidence type="ECO:0000259" key="1">
    <source>
        <dbReference type="Pfam" id="PF00144"/>
    </source>
</evidence>
<dbReference type="SUPFAM" id="SSF56601">
    <property type="entry name" value="beta-lactamase/transpeptidase-like"/>
    <property type="match status" value="1"/>
</dbReference>
<dbReference type="InterPro" id="IPR050491">
    <property type="entry name" value="AmpC-like"/>
</dbReference>
<dbReference type="Gene3D" id="3.40.710.10">
    <property type="entry name" value="DD-peptidase/beta-lactamase superfamily"/>
    <property type="match status" value="1"/>
</dbReference>
<evidence type="ECO:0000313" key="3">
    <source>
        <dbReference type="Proteomes" id="UP000199735"/>
    </source>
</evidence>
<dbReference type="Pfam" id="PF00144">
    <property type="entry name" value="Beta-lactamase"/>
    <property type="match status" value="1"/>
</dbReference>
<evidence type="ECO:0000313" key="2">
    <source>
        <dbReference type="EMBL" id="SEN49458.1"/>
    </source>
</evidence>
<dbReference type="InterPro" id="IPR001466">
    <property type="entry name" value="Beta-lactam-related"/>
</dbReference>
<dbReference type="PANTHER" id="PTHR46825">
    <property type="entry name" value="D-ALANYL-D-ALANINE-CARBOXYPEPTIDASE/ENDOPEPTIDASE AMPH"/>
    <property type="match status" value="1"/>
</dbReference>
<comment type="caution">
    <text evidence="2">The sequence shown here is derived from an EMBL/GenBank/DDBJ whole genome shotgun (WGS) entry which is preliminary data.</text>
</comment>
<protein>
    <submittedName>
        <fullName evidence="2">CubicO group peptidase, beta-lactamase class C family</fullName>
    </submittedName>
</protein>
<dbReference type="InterPro" id="IPR012338">
    <property type="entry name" value="Beta-lactam/transpept-like"/>
</dbReference>
<dbReference type="EMBL" id="FOCD01000002">
    <property type="protein sequence ID" value="SEN49458.1"/>
    <property type="molecule type" value="Genomic_DNA"/>
</dbReference>
<gene>
    <name evidence="2" type="ORF">SAMN04489762_2386</name>
</gene>
<proteinExistence type="predicted"/>
<name>A0AAX2EGU7_9BACI</name>
<organism evidence="2 3">
    <name type="scientific">Terribacillus saccharophilus</name>
    <dbReference type="NCBI Taxonomy" id="361277"/>
    <lineage>
        <taxon>Bacteria</taxon>
        <taxon>Bacillati</taxon>
        <taxon>Bacillota</taxon>
        <taxon>Bacilli</taxon>
        <taxon>Bacillales</taxon>
        <taxon>Bacillaceae</taxon>
        <taxon>Terribacillus</taxon>
    </lineage>
</organism>